<dbReference type="GO" id="GO:0008830">
    <property type="term" value="F:dTDP-4-dehydrorhamnose 3,5-epimerase activity"/>
    <property type="evidence" value="ECO:0007669"/>
    <property type="project" value="UniProtKB-UniRule"/>
</dbReference>
<keyword evidence="3 4" id="KW-0413">Isomerase</keyword>
<dbReference type="EMBL" id="CP077107">
    <property type="protein sequence ID" value="QXO93516.1"/>
    <property type="molecule type" value="Genomic_DNA"/>
</dbReference>
<comment type="subunit">
    <text evidence="3">Homodimer.</text>
</comment>
<comment type="pathway">
    <text evidence="3">Carbohydrate biosynthesis; dTDP-L-rhamnose biosynthesis.</text>
</comment>
<name>A0A8F5VK68_METHU</name>
<proteinExistence type="inferred from homology"/>
<evidence type="ECO:0000256" key="2">
    <source>
        <dbReference type="PIRSR" id="PIRSR600888-3"/>
    </source>
</evidence>
<evidence type="ECO:0000256" key="3">
    <source>
        <dbReference type="RuleBase" id="RU364069"/>
    </source>
</evidence>
<comment type="function">
    <text evidence="3">Catalyzes the epimerization of the C3' and C5'positions of dTDP-6-deoxy-D-xylo-4-hexulose, forming dTDP-6-deoxy-L-lyxo-4-hexulose.</text>
</comment>
<comment type="catalytic activity">
    <reaction evidence="3">
        <text>dTDP-4-dehydro-6-deoxy-alpha-D-glucose = dTDP-4-dehydro-beta-L-rhamnose</text>
        <dbReference type="Rhea" id="RHEA:16969"/>
        <dbReference type="ChEBI" id="CHEBI:57649"/>
        <dbReference type="ChEBI" id="CHEBI:62830"/>
        <dbReference type="EC" id="5.1.3.13"/>
    </reaction>
</comment>
<dbReference type="Pfam" id="PF00908">
    <property type="entry name" value="dTDP_sugar_isom"/>
    <property type="match status" value="1"/>
</dbReference>
<accession>A0A8F5VK68</accession>
<dbReference type="PANTHER" id="PTHR21047">
    <property type="entry name" value="DTDP-6-DEOXY-D-GLUCOSE-3,5 EPIMERASE"/>
    <property type="match status" value="1"/>
</dbReference>
<feature type="active site" description="Proton acceptor" evidence="1">
    <location>
        <position position="64"/>
    </location>
</feature>
<dbReference type="PANTHER" id="PTHR21047:SF2">
    <property type="entry name" value="THYMIDINE DIPHOSPHO-4-KETO-RHAMNOSE 3,5-EPIMERASE"/>
    <property type="match status" value="1"/>
</dbReference>
<evidence type="ECO:0000313" key="5">
    <source>
        <dbReference type="Proteomes" id="UP000694228"/>
    </source>
</evidence>
<dbReference type="AlphaFoldDB" id="A0A8F5VK68"/>
<reference evidence="4 5" key="1">
    <citation type="submission" date="2021-06" db="EMBL/GenBank/DDBJ databases">
        <title>Complete genome sequence of the secondary alcohol utilizing methanogen Methanospirillum hungatei strain GP1.</title>
        <authorList>
            <person name="Day L.A."/>
            <person name="Costa K.C."/>
        </authorList>
    </citation>
    <scope>NUCLEOTIDE SEQUENCE [LARGE SCALE GENOMIC DNA]</scope>
    <source>
        <strain evidence="4 5">GP1</strain>
    </source>
</reference>
<evidence type="ECO:0000313" key="4">
    <source>
        <dbReference type="EMBL" id="QXO93516.1"/>
    </source>
</evidence>
<dbReference type="NCBIfam" id="TIGR01221">
    <property type="entry name" value="rmlC"/>
    <property type="match status" value="1"/>
</dbReference>
<feature type="active site" description="Proton donor" evidence="1">
    <location>
        <position position="133"/>
    </location>
</feature>
<evidence type="ECO:0000256" key="1">
    <source>
        <dbReference type="PIRSR" id="PIRSR600888-1"/>
    </source>
</evidence>
<dbReference type="GO" id="GO:0000271">
    <property type="term" value="P:polysaccharide biosynthetic process"/>
    <property type="evidence" value="ECO:0007669"/>
    <property type="project" value="TreeGrafter"/>
</dbReference>
<dbReference type="GO" id="GO:0019305">
    <property type="term" value="P:dTDP-rhamnose biosynthetic process"/>
    <property type="evidence" value="ECO:0007669"/>
    <property type="project" value="UniProtKB-UniRule"/>
</dbReference>
<dbReference type="Proteomes" id="UP000694228">
    <property type="component" value="Chromosome"/>
</dbReference>
<dbReference type="EC" id="5.1.3.13" evidence="3"/>
<organism evidence="4 5">
    <name type="scientific">Methanospirillum hungatei</name>
    <dbReference type="NCBI Taxonomy" id="2203"/>
    <lineage>
        <taxon>Archaea</taxon>
        <taxon>Methanobacteriati</taxon>
        <taxon>Methanobacteriota</taxon>
        <taxon>Stenosarchaea group</taxon>
        <taxon>Methanomicrobia</taxon>
        <taxon>Methanomicrobiales</taxon>
        <taxon>Methanospirillaceae</taxon>
        <taxon>Methanospirillum</taxon>
    </lineage>
</organism>
<dbReference type="CDD" id="cd00438">
    <property type="entry name" value="cupin_RmlC"/>
    <property type="match status" value="1"/>
</dbReference>
<sequence>MGKITVKQTTLDGVLLMEPQFFKDSRGFFVESYNKNDFSQAGIIDEFVQDNHSKSQKGVLRGLHYQYPHAQGKLVRVLKGSIYDVAVDIRVGSPTFGEHFAVILSEEHPAMLFVPTGFAHGFLVLQDNTEVMYKVTDFYYPVGDAGLHWNDPTLSIPWPLDVIGLKSPILSEKDTIHPTLAELKSPFLYNQD</sequence>
<comment type="similarity">
    <text evidence="3">Belongs to the dTDP-4-dehydrorhamnose 3,5-epimerase family.</text>
</comment>
<dbReference type="OrthoDB" id="2990at2157"/>
<dbReference type="InterPro" id="IPR000888">
    <property type="entry name" value="RmlC-like"/>
</dbReference>
<dbReference type="GO" id="GO:0005829">
    <property type="term" value="C:cytosol"/>
    <property type="evidence" value="ECO:0007669"/>
    <property type="project" value="TreeGrafter"/>
</dbReference>
<protein>
    <recommendedName>
        <fullName evidence="3">dTDP-4-dehydrorhamnose 3,5-epimerase</fullName>
        <ecNumber evidence="3">5.1.3.13</ecNumber>
    </recommendedName>
    <alternativeName>
        <fullName evidence="3">Thymidine diphospho-4-keto-rhamnose 3,5-epimerase</fullName>
    </alternativeName>
</protein>
<feature type="site" description="Participates in a stacking interaction with the thymidine ring of dTDP-4-oxo-6-deoxyglucose" evidence="2">
    <location>
        <position position="139"/>
    </location>
</feature>
<gene>
    <name evidence="4" type="primary">rfbC</name>
    <name evidence="4" type="ORF">KSK55_08975</name>
</gene>